<dbReference type="Proteomes" id="UP001058974">
    <property type="component" value="Chromosome 6"/>
</dbReference>
<feature type="domain" description="HTH myb-type" evidence="5">
    <location>
        <begin position="371"/>
        <end position="430"/>
    </location>
</feature>
<dbReference type="SUPFAM" id="SSF46689">
    <property type="entry name" value="Homeodomain-like"/>
    <property type="match status" value="1"/>
</dbReference>
<gene>
    <name evidence="6" type="ORF">KIW84_061968</name>
</gene>
<evidence type="ECO:0000256" key="3">
    <source>
        <dbReference type="SAM" id="MobiDB-lite"/>
    </source>
</evidence>
<dbReference type="PANTHER" id="PTHR47122:SF5">
    <property type="entry name" value="TRF-LIKE 8"/>
    <property type="match status" value="1"/>
</dbReference>
<evidence type="ECO:0000256" key="2">
    <source>
        <dbReference type="ARBA" id="ARBA00023242"/>
    </source>
</evidence>
<dbReference type="EMBL" id="JAMSHJ010000006">
    <property type="protein sequence ID" value="KAI5395620.1"/>
    <property type="molecule type" value="Genomic_DNA"/>
</dbReference>
<feature type="region of interest" description="Disordered" evidence="3">
    <location>
        <begin position="307"/>
        <end position="378"/>
    </location>
</feature>
<dbReference type="GO" id="GO:0005634">
    <property type="term" value="C:nucleus"/>
    <property type="evidence" value="ECO:0007669"/>
    <property type="project" value="UniProtKB-SubCell"/>
</dbReference>
<protein>
    <submittedName>
        <fullName evidence="6">Uncharacterized protein</fullName>
    </submittedName>
</protein>
<reference evidence="6 7" key="1">
    <citation type="journal article" date="2022" name="Nat. Genet.">
        <title>Improved pea reference genome and pan-genome highlight genomic features and evolutionary characteristics.</title>
        <authorList>
            <person name="Yang T."/>
            <person name="Liu R."/>
            <person name="Luo Y."/>
            <person name="Hu S."/>
            <person name="Wang D."/>
            <person name="Wang C."/>
            <person name="Pandey M.K."/>
            <person name="Ge S."/>
            <person name="Xu Q."/>
            <person name="Li N."/>
            <person name="Li G."/>
            <person name="Huang Y."/>
            <person name="Saxena R.K."/>
            <person name="Ji Y."/>
            <person name="Li M."/>
            <person name="Yan X."/>
            <person name="He Y."/>
            <person name="Liu Y."/>
            <person name="Wang X."/>
            <person name="Xiang C."/>
            <person name="Varshney R.K."/>
            <person name="Ding H."/>
            <person name="Gao S."/>
            <person name="Zong X."/>
        </authorList>
    </citation>
    <scope>NUCLEOTIDE SEQUENCE [LARGE SCALE GENOMIC DNA]</scope>
    <source>
        <strain evidence="6 7">cv. Zhongwan 6</strain>
    </source>
</reference>
<evidence type="ECO:0000256" key="1">
    <source>
        <dbReference type="ARBA" id="ARBA00004123"/>
    </source>
</evidence>
<feature type="region of interest" description="Disordered" evidence="3">
    <location>
        <begin position="464"/>
        <end position="509"/>
    </location>
</feature>
<sequence>MECWCVSRSSRCNTAEMLLQRWVLRIEEGYLGEFYSTYMAALYCRVQVDESYVPSLQDDEMEIEHLLEEPRSDHVSLDGSLASDTALNDKNDLEFEVLDGFLDEGFLDDVDINDLEGTDGFTDVCGGYFLDFDFAKVELLGPGAYEDSLLENSNSESQSPGLSGSSTAGGMSESAKAPNSMQSDCKIESLDETVTHDTHGVFMNNPSQPSNVGCMYNISLDIQHLHELNNGYPLGGSMLSCKTENVTVENCQSAPPREKRFRKPTRRYIEESSNLRSKEKVPTTGAKYKRRSLSSCNELTKIKGLKNIPSEKSSNGNSDVTPTELQRCKKLPKKEELEYDNEPFSSEEFDDEFEEEFEDERSAPKRSSSKDRRKHQRMWTTAEVTKLVDGISEYGVGRWTDIQRFLFSASGYRTPTDIRDKWRNLLRASSAQKFIQKEGEENDKITPRSLPVSLASRVLELAKIHPYPKRRNSKRSSDSQVGSSGTASQSSGSSVSLGRRNVRRKKCST</sequence>
<feature type="compositionally biased region" description="Polar residues" evidence="3">
    <location>
        <begin position="310"/>
        <end position="324"/>
    </location>
</feature>
<keyword evidence="7" id="KW-1185">Reference proteome</keyword>
<dbReference type="SMART" id="SM00717">
    <property type="entry name" value="SANT"/>
    <property type="match status" value="1"/>
</dbReference>
<evidence type="ECO:0000313" key="6">
    <source>
        <dbReference type="EMBL" id="KAI5395620.1"/>
    </source>
</evidence>
<comment type="subcellular location">
    <subcellularLocation>
        <location evidence="1">Nucleus</location>
    </subcellularLocation>
</comment>
<feature type="compositionally biased region" description="Acidic residues" evidence="3">
    <location>
        <begin position="337"/>
        <end position="359"/>
    </location>
</feature>
<comment type="caution">
    <text evidence="6">The sequence shown here is derived from an EMBL/GenBank/DDBJ whole genome shotgun (WGS) entry which is preliminary data.</text>
</comment>
<name>A0A9D4W772_PEA</name>
<proteinExistence type="predicted"/>
<dbReference type="PROSITE" id="PS51294">
    <property type="entry name" value="HTH_MYB"/>
    <property type="match status" value="1"/>
</dbReference>
<dbReference type="PROSITE" id="PS50090">
    <property type="entry name" value="MYB_LIKE"/>
    <property type="match status" value="1"/>
</dbReference>
<feature type="compositionally biased region" description="Basic residues" evidence="3">
    <location>
        <begin position="500"/>
        <end position="509"/>
    </location>
</feature>
<feature type="region of interest" description="Disordered" evidence="3">
    <location>
        <begin position="150"/>
        <end position="184"/>
    </location>
</feature>
<dbReference type="Pfam" id="PF00249">
    <property type="entry name" value="Myb_DNA-binding"/>
    <property type="match status" value="1"/>
</dbReference>
<accession>A0A9D4W772</accession>
<dbReference type="AlphaFoldDB" id="A0A9D4W772"/>
<dbReference type="Gramene" id="Psat06G0196800-T1">
    <property type="protein sequence ID" value="KAI5395620.1"/>
    <property type="gene ID" value="KIW84_061968"/>
</dbReference>
<evidence type="ECO:0000259" key="4">
    <source>
        <dbReference type="PROSITE" id="PS50090"/>
    </source>
</evidence>
<dbReference type="CDD" id="cd11660">
    <property type="entry name" value="SANT_TRF"/>
    <property type="match status" value="1"/>
</dbReference>
<dbReference type="InterPro" id="IPR009057">
    <property type="entry name" value="Homeodomain-like_sf"/>
</dbReference>
<organism evidence="6 7">
    <name type="scientific">Pisum sativum</name>
    <name type="common">Garden pea</name>
    <name type="synonym">Lathyrus oleraceus</name>
    <dbReference type="NCBI Taxonomy" id="3888"/>
    <lineage>
        <taxon>Eukaryota</taxon>
        <taxon>Viridiplantae</taxon>
        <taxon>Streptophyta</taxon>
        <taxon>Embryophyta</taxon>
        <taxon>Tracheophyta</taxon>
        <taxon>Spermatophyta</taxon>
        <taxon>Magnoliopsida</taxon>
        <taxon>eudicotyledons</taxon>
        <taxon>Gunneridae</taxon>
        <taxon>Pentapetalae</taxon>
        <taxon>rosids</taxon>
        <taxon>fabids</taxon>
        <taxon>Fabales</taxon>
        <taxon>Fabaceae</taxon>
        <taxon>Papilionoideae</taxon>
        <taxon>50 kb inversion clade</taxon>
        <taxon>NPAAA clade</taxon>
        <taxon>Hologalegina</taxon>
        <taxon>IRL clade</taxon>
        <taxon>Fabeae</taxon>
        <taxon>Lathyrus</taxon>
    </lineage>
</organism>
<evidence type="ECO:0000259" key="5">
    <source>
        <dbReference type="PROSITE" id="PS51294"/>
    </source>
</evidence>
<feature type="domain" description="Myb-like" evidence="4">
    <location>
        <begin position="371"/>
        <end position="426"/>
    </location>
</feature>
<keyword evidence="2" id="KW-0539">Nucleus</keyword>
<dbReference type="InterPro" id="IPR017930">
    <property type="entry name" value="Myb_dom"/>
</dbReference>
<dbReference type="InterPro" id="IPR001005">
    <property type="entry name" value="SANT/Myb"/>
</dbReference>
<feature type="region of interest" description="Disordered" evidence="3">
    <location>
        <begin position="270"/>
        <end position="292"/>
    </location>
</feature>
<feature type="compositionally biased region" description="Low complexity" evidence="3">
    <location>
        <begin position="150"/>
        <end position="166"/>
    </location>
</feature>
<feature type="compositionally biased region" description="Low complexity" evidence="3">
    <location>
        <begin position="479"/>
        <end position="496"/>
    </location>
</feature>
<dbReference type="Gene3D" id="1.10.246.220">
    <property type="match status" value="1"/>
</dbReference>
<dbReference type="PANTHER" id="PTHR47122">
    <property type="entry name" value="MYB-LIKE DNA-BINDING DOMAIN CONTAINING PROTEIN, EXPRESSED"/>
    <property type="match status" value="1"/>
</dbReference>
<evidence type="ECO:0000313" key="7">
    <source>
        <dbReference type="Proteomes" id="UP001058974"/>
    </source>
</evidence>